<dbReference type="Pfam" id="PF00787">
    <property type="entry name" value="PX"/>
    <property type="match status" value="2"/>
</dbReference>
<evidence type="ECO:0000256" key="4">
    <source>
        <dbReference type="ARBA" id="ARBA00022786"/>
    </source>
</evidence>
<evidence type="ECO:0000256" key="2">
    <source>
        <dbReference type="ARBA" id="ARBA00022723"/>
    </source>
</evidence>
<feature type="domain" description="RING-type" evidence="7">
    <location>
        <begin position="202"/>
        <end position="278"/>
    </location>
</feature>
<evidence type="ECO:0000259" key="7">
    <source>
        <dbReference type="PROSITE" id="PS50089"/>
    </source>
</evidence>
<dbReference type="GO" id="GO:0012505">
    <property type="term" value="C:endomembrane system"/>
    <property type="evidence" value="ECO:0007669"/>
    <property type="project" value="TreeGrafter"/>
</dbReference>
<dbReference type="InterPro" id="IPR013083">
    <property type="entry name" value="Znf_RING/FYVE/PHD"/>
</dbReference>
<dbReference type="CDD" id="cd06093">
    <property type="entry name" value="PX_domain"/>
    <property type="match status" value="4"/>
</dbReference>
<dbReference type="InterPro" id="IPR050731">
    <property type="entry name" value="HRD1_E3_ubiq-ligases"/>
</dbReference>
<feature type="domain" description="PX" evidence="8">
    <location>
        <begin position="29"/>
        <end position="170"/>
    </location>
</feature>
<dbReference type="OrthoDB" id="21204at2759"/>
<dbReference type="InterPro" id="IPR001683">
    <property type="entry name" value="PX_dom"/>
</dbReference>
<evidence type="ECO:0000313" key="10">
    <source>
        <dbReference type="Proteomes" id="UP000243579"/>
    </source>
</evidence>
<keyword evidence="4" id="KW-0833">Ubl conjugation pathway</keyword>
<dbReference type="SUPFAM" id="SSF64268">
    <property type="entry name" value="PX domain"/>
    <property type="match status" value="4"/>
</dbReference>
<keyword evidence="5" id="KW-0862">Zinc</keyword>
<dbReference type="Gene3D" id="3.30.40.10">
    <property type="entry name" value="Zinc/RING finger domain, C3HC4 (zinc finger)"/>
    <property type="match status" value="4"/>
</dbReference>
<evidence type="ECO:0000256" key="1">
    <source>
        <dbReference type="ARBA" id="ARBA00004906"/>
    </source>
</evidence>
<dbReference type="InterPro" id="IPR011016">
    <property type="entry name" value="Znf_RING-CH"/>
</dbReference>
<dbReference type="AlphaFoldDB" id="A0A1V9Z2T5"/>
<evidence type="ECO:0000256" key="3">
    <source>
        <dbReference type="ARBA" id="ARBA00022771"/>
    </source>
</evidence>
<name>A0A1V9Z2T5_ACHHY</name>
<evidence type="ECO:0000259" key="8">
    <source>
        <dbReference type="PROSITE" id="PS50195"/>
    </source>
</evidence>
<dbReference type="GO" id="GO:0008270">
    <property type="term" value="F:zinc ion binding"/>
    <property type="evidence" value="ECO:0007669"/>
    <property type="project" value="UniProtKB-KW"/>
</dbReference>
<dbReference type="PANTHER" id="PTHR22763">
    <property type="entry name" value="RING ZINC FINGER PROTEIN"/>
    <property type="match status" value="1"/>
</dbReference>
<keyword evidence="2" id="KW-0479">Metal-binding</keyword>
<dbReference type="InterPro" id="IPR024766">
    <property type="entry name" value="Znf_RING_H2"/>
</dbReference>
<dbReference type="GO" id="GO:0061630">
    <property type="term" value="F:ubiquitin protein ligase activity"/>
    <property type="evidence" value="ECO:0007669"/>
    <property type="project" value="TreeGrafter"/>
</dbReference>
<dbReference type="STRING" id="1202772.A0A1V9Z2T5"/>
<dbReference type="SUPFAM" id="SSF57850">
    <property type="entry name" value="RING/U-box"/>
    <property type="match status" value="4"/>
</dbReference>
<evidence type="ECO:0000313" key="9">
    <source>
        <dbReference type="EMBL" id="OQR92323.1"/>
    </source>
</evidence>
<comment type="pathway">
    <text evidence="1">Protein modification; protein ubiquitination.</text>
</comment>
<comment type="caution">
    <text evidence="9">The sequence shown here is derived from an EMBL/GenBank/DDBJ whole genome shotgun (WGS) entry which is preliminary data.</text>
</comment>
<feature type="domain" description="PX" evidence="8">
    <location>
        <begin position="532"/>
        <end position="674"/>
    </location>
</feature>
<dbReference type="InterPro" id="IPR036871">
    <property type="entry name" value="PX_dom_sf"/>
</dbReference>
<dbReference type="SMART" id="SM00184">
    <property type="entry name" value="RING"/>
    <property type="match status" value="4"/>
</dbReference>
<dbReference type="PANTHER" id="PTHR22763:SF162">
    <property type="entry name" value="TRANSMEMBRANE E3 UBIQUITIN-PROTEIN LIGASE 1"/>
    <property type="match status" value="1"/>
</dbReference>
<keyword evidence="3 6" id="KW-0863">Zinc-finger</keyword>
<dbReference type="Proteomes" id="UP000243579">
    <property type="component" value="Unassembled WGS sequence"/>
</dbReference>
<evidence type="ECO:0000256" key="6">
    <source>
        <dbReference type="PROSITE-ProRule" id="PRU00175"/>
    </source>
</evidence>
<accession>A0A1V9Z2T5</accession>
<feature type="domain" description="RING-type" evidence="7">
    <location>
        <begin position="462"/>
        <end position="516"/>
    </location>
</feature>
<sequence length="969" mass="108814">MTITSLFHDLAAHEDSVERLKMAHEHDKTQVKVHSSAMNVAFHGSAPFTIYTMIATCPGTKTWWILKKRYSQFFSIRKRLVRHFKAASPALVEILSPALAMEFPKKHMLVSVDNKAIIKERKTQLQRFTAALIAIRASCILASLEEGRADKELAQLDLVFDMLQEFLEIPSTHDPTAPLSPESVIDERNSNTSASLDGCDSCSICLSEFNAGGATYNYQTPKHNAAPVKKVRFALEEEDAADETDAEEKVLRLPCNHLFHEECVMYWIEQKNSCPLCRADAFEATARPTDARVNVRPRARSLTGGHAFVVYTFVITCPSTSTCWVLKKRYSECHALRKQLVRLEKRVEGELVRPLRTALDMPFPAKHMFASMGNMAIIAERQKLLKHFVAVLVAIRATCLLTLVAHRGTATAPSEELYTLLQDFLEVPGHLRANELRQTVAIGSPDVAATYVYPEDPVEETCTLCLGPLTLPGRKSSRVSESDSIDGVHTLLCGHAFHGDCLLSWLEEYTSCPLCRADSLDKIKLAQAHDMYDAKVHASAMWYAPRGVTPFTIYTFIVSCPGTKAWWVIQKRFSQFYRLRKQLHNASLFAPAPVRAMLKDIMHSAFPTRHLGFDTTAIVMERKAALKTFTAKVIALRAACVLRSLDSTTDAATAAKLDTVYAIVQKFLEIPDSIRDEATFDVESPTSSESSDAPCDAGDACAICMTEFESDESVLKMSCAHSFHEDCIVHWFEQKLTCPLCRDEAIGGHVHTTATNIKKRGRTPFTVYTFTVSCHKTSTWWILQKRYSQIYAVRETLLSWRKQCKAMPAMHSLLALLDELAAIEFPRRHICFDHPTIIRQRKRELKLFIAGLIRLRYACLLLAQLPGLPRRKALDVVYLVLQFMEMPMAVQDEERRQSISSCDCQHAAKEDECPICLGDFDPTEDDLVLELTCGHAFHESCLVHWLDKNMTCPMCRATAVGGFIAAPHT</sequence>
<gene>
    <name evidence="9" type="ORF">ACHHYP_03832</name>
</gene>
<dbReference type="GO" id="GO:0035091">
    <property type="term" value="F:phosphatidylinositol binding"/>
    <property type="evidence" value="ECO:0007669"/>
    <property type="project" value="InterPro"/>
</dbReference>
<protein>
    <recommendedName>
        <fullName evidence="11">RING-type domain-containing protein</fullName>
    </recommendedName>
</protein>
<dbReference type="PROSITE" id="PS50089">
    <property type="entry name" value="ZF_RING_2"/>
    <property type="match status" value="4"/>
</dbReference>
<feature type="domain" description="RING-type" evidence="7">
    <location>
        <begin position="913"/>
        <end position="956"/>
    </location>
</feature>
<dbReference type="CDD" id="cd16454">
    <property type="entry name" value="RING-H2_PA-TM-RING"/>
    <property type="match status" value="1"/>
</dbReference>
<dbReference type="PROSITE" id="PS50195">
    <property type="entry name" value="PX"/>
    <property type="match status" value="3"/>
</dbReference>
<feature type="domain" description="PX" evidence="8">
    <location>
        <begin position="289"/>
        <end position="428"/>
    </location>
</feature>
<keyword evidence="10" id="KW-1185">Reference proteome</keyword>
<proteinExistence type="predicted"/>
<dbReference type="SMART" id="SM00744">
    <property type="entry name" value="RINGv"/>
    <property type="match status" value="2"/>
</dbReference>
<dbReference type="InterPro" id="IPR001841">
    <property type="entry name" value="Znf_RING"/>
</dbReference>
<dbReference type="Pfam" id="PF12678">
    <property type="entry name" value="zf-rbx1"/>
    <property type="match status" value="1"/>
</dbReference>
<evidence type="ECO:0000256" key="5">
    <source>
        <dbReference type="ARBA" id="ARBA00022833"/>
    </source>
</evidence>
<evidence type="ECO:0008006" key="11">
    <source>
        <dbReference type="Google" id="ProtNLM"/>
    </source>
</evidence>
<dbReference type="Gene3D" id="3.30.1520.10">
    <property type="entry name" value="Phox-like domain"/>
    <property type="match status" value="4"/>
</dbReference>
<feature type="domain" description="RING-type" evidence="7">
    <location>
        <begin position="701"/>
        <end position="742"/>
    </location>
</feature>
<dbReference type="EMBL" id="JNBR01000466">
    <property type="protein sequence ID" value="OQR92323.1"/>
    <property type="molecule type" value="Genomic_DNA"/>
</dbReference>
<reference evidence="9 10" key="1">
    <citation type="journal article" date="2014" name="Genome Biol. Evol.">
        <title>The secreted proteins of Achlya hypogyna and Thraustotheca clavata identify the ancestral oomycete secretome and reveal gene acquisitions by horizontal gene transfer.</title>
        <authorList>
            <person name="Misner I."/>
            <person name="Blouin N."/>
            <person name="Leonard G."/>
            <person name="Richards T.A."/>
            <person name="Lane C.E."/>
        </authorList>
    </citation>
    <scope>NUCLEOTIDE SEQUENCE [LARGE SCALE GENOMIC DNA]</scope>
    <source>
        <strain evidence="9 10">ATCC 48635</strain>
    </source>
</reference>
<organism evidence="9 10">
    <name type="scientific">Achlya hypogyna</name>
    <name type="common">Oomycete</name>
    <name type="synonym">Protoachlya hypogyna</name>
    <dbReference type="NCBI Taxonomy" id="1202772"/>
    <lineage>
        <taxon>Eukaryota</taxon>
        <taxon>Sar</taxon>
        <taxon>Stramenopiles</taxon>
        <taxon>Oomycota</taxon>
        <taxon>Saprolegniomycetes</taxon>
        <taxon>Saprolegniales</taxon>
        <taxon>Achlyaceae</taxon>
        <taxon>Achlya</taxon>
    </lineage>
</organism>
<dbReference type="Pfam" id="PF13639">
    <property type="entry name" value="zf-RING_2"/>
    <property type="match status" value="3"/>
</dbReference>
<dbReference type="GO" id="GO:0043161">
    <property type="term" value="P:proteasome-mediated ubiquitin-dependent protein catabolic process"/>
    <property type="evidence" value="ECO:0007669"/>
    <property type="project" value="TreeGrafter"/>
</dbReference>